<dbReference type="InterPro" id="IPR011083">
    <property type="entry name" value="Phage_tail_collar_dom"/>
</dbReference>
<evidence type="ECO:0000313" key="3">
    <source>
        <dbReference type="Proteomes" id="UP001652445"/>
    </source>
</evidence>
<accession>A0ABT2UJY0</accession>
<name>A0ABT2UJY0_9BACL</name>
<dbReference type="Proteomes" id="UP001652445">
    <property type="component" value="Unassembled WGS sequence"/>
</dbReference>
<dbReference type="EMBL" id="JAOQIO010000084">
    <property type="protein sequence ID" value="MCU6794336.1"/>
    <property type="molecule type" value="Genomic_DNA"/>
</dbReference>
<dbReference type="SUPFAM" id="SSF88874">
    <property type="entry name" value="Receptor-binding domain of short tail fibre protein gp12"/>
    <property type="match status" value="1"/>
</dbReference>
<sequence length="165" mass="17389">MSDPFLAEIRLFPYARAPRGWALCNGQTLSISTNSALYSLLGTTYGGNGTTTFALPDLRGRVPVHVGTNLTLGQQGGEAGHTLNINEMPTHSHLAQGSSDPSTSVSPQNQVWGMQNNLYGPATALTPMNGTAIANTGGSQPHSNMQPYLALNYCIATQGIFPARS</sequence>
<organism evidence="2 3">
    <name type="scientific">Paenibacillus baimaensis</name>
    <dbReference type="NCBI Taxonomy" id="2982185"/>
    <lineage>
        <taxon>Bacteria</taxon>
        <taxon>Bacillati</taxon>
        <taxon>Bacillota</taxon>
        <taxon>Bacilli</taxon>
        <taxon>Bacillales</taxon>
        <taxon>Paenibacillaceae</taxon>
        <taxon>Paenibacillus</taxon>
    </lineage>
</organism>
<feature type="domain" description="Phage tail collar" evidence="1">
    <location>
        <begin position="8"/>
        <end position="63"/>
    </location>
</feature>
<reference evidence="2 3" key="1">
    <citation type="submission" date="2022-09" db="EMBL/GenBank/DDBJ databases">
        <authorList>
            <person name="Han X.L."/>
            <person name="Wang Q."/>
            <person name="Lu T."/>
        </authorList>
    </citation>
    <scope>NUCLEOTIDE SEQUENCE [LARGE SCALE GENOMIC DNA]</scope>
    <source>
        <strain evidence="2 3">WQ 127069</strain>
    </source>
</reference>
<dbReference type="Pfam" id="PF07484">
    <property type="entry name" value="Collar"/>
    <property type="match status" value="1"/>
</dbReference>
<keyword evidence="3" id="KW-1185">Reference proteome</keyword>
<evidence type="ECO:0000313" key="2">
    <source>
        <dbReference type="EMBL" id="MCU6794336.1"/>
    </source>
</evidence>
<protein>
    <submittedName>
        <fullName evidence="2">Tail fiber protein</fullName>
    </submittedName>
</protein>
<dbReference type="Gene3D" id="3.90.1340.10">
    <property type="entry name" value="Phage tail collar domain"/>
    <property type="match status" value="1"/>
</dbReference>
<dbReference type="RefSeq" id="WP_262685502.1">
    <property type="nucleotide sequence ID" value="NZ_JAOQIO010000084.1"/>
</dbReference>
<evidence type="ECO:0000259" key="1">
    <source>
        <dbReference type="Pfam" id="PF07484"/>
    </source>
</evidence>
<proteinExistence type="predicted"/>
<dbReference type="InterPro" id="IPR037053">
    <property type="entry name" value="Phage_tail_collar_dom_sf"/>
</dbReference>
<comment type="caution">
    <text evidence="2">The sequence shown here is derived from an EMBL/GenBank/DDBJ whole genome shotgun (WGS) entry which is preliminary data.</text>
</comment>
<gene>
    <name evidence="2" type="ORF">OB236_19715</name>
</gene>